<keyword evidence="2" id="KW-1185">Reference proteome</keyword>
<organism evidence="1 2">
    <name type="scientific">Venturia nashicola</name>
    <dbReference type="NCBI Taxonomy" id="86259"/>
    <lineage>
        <taxon>Eukaryota</taxon>
        <taxon>Fungi</taxon>
        <taxon>Dikarya</taxon>
        <taxon>Ascomycota</taxon>
        <taxon>Pezizomycotina</taxon>
        <taxon>Dothideomycetes</taxon>
        <taxon>Pleosporomycetidae</taxon>
        <taxon>Venturiales</taxon>
        <taxon>Venturiaceae</taxon>
        <taxon>Venturia</taxon>
    </lineage>
</organism>
<dbReference type="AlphaFoldDB" id="A0A4Z1NYT3"/>
<evidence type="ECO:0008006" key="3">
    <source>
        <dbReference type="Google" id="ProtNLM"/>
    </source>
</evidence>
<accession>A0A4Z1NYT3</accession>
<proteinExistence type="predicted"/>
<sequence length="258" mass="29401">MASTFPNMANGGRMTMLEALSATSSSTPPNTSTFLTIPFDIMNDIYRMVAQESPSICQYSRGMDSLEYGSLHALSLHALSLVNKQVRSEFNDVLVKVNGSTPRYRQDINVWAQYQYIMQIRNIAAYDQISGFLHDGHIITNKPFVLQVRISMPADYNYVRHILLRLRNEWSHNPKLMGVSIRFVVDCIPRDSAGGMTPIPGLTKGHWTFWRTVSGVWEGKFWKTNRNSLGMREEESIEDIGGVCWPIDAHTLQLYEEF</sequence>
<evidence type="ECO:0000313" key="1">
    <source>
        <dbReference type="EMBL" id="TID12809.1"/>
    </source>
</evidence>
<protein>
    <recommendedName>
        <fullName evidence="3">F-box domain-containing protein</fullName>
    </recommendedName>
</protein>
<comment type="caution">
    <text evidence="1">The sequence shown here is derived from an EMBL/GenBank/DDBJ whole genome shotgun (WGS) entry which is preliminary data.</text>
</comment>
<dbReference type="EMBL" id="SNSC02000033">
    <property type="protein sequence ID" value="TID12809.1"/>
    <property type="molecule type" value="Genomic_DNA"/>
</dbReference>
<gene>
    <name evidence="1" type="ORF">E6O75_ATG09974</name>
</gene>
<reference evidence="1 2" key="1">
    <citation type="submission" date="2019-04" db="EMBL/GenBank/DDBJ databases">
        <title>High contiguity whole genome sequence and gene annotation resource for two Venturia nashicola isolates.</title>
        <authorList>
            <person name="Prokchorchik M."/>
            <person name="Won K."/>
            <person name="Lee Y."/>
            <person name="Choi E.D."/>
            <person name="Segonzac C."/>
            <person name="Sohn K.H."/>
        </authorList>
    </citation>
    <scope>NUCLEOTIDE SEQUENCE [LARGE SCALE GENOMIC DNA]</scope>
    <source>
        <strain evidence="1 2">PRI2</strain>
    </source>
</reference>
<name>A0A4Z1NYT3_9PEZI</name>
<evidence type="ECO:0000313" key="2">
    <source>
        <dbReference type="Proteomes" id="UP000298493"/>
    </source>
</evidence>
<dbReference type="Proteomes" id="UP000298493">
    <property type="component" value="Unassembled WGS sequence"/>
</dbReference>